<name>A0A2H8TU06_9HEMI</name>
<dbReference type="PANTHER" id="PTHR46479:SF1">
    <property type="entry name" value="BIOGENESIS OF LYSOSOME-RELATED ORGANELLES COMPLEX 1 SUBUNIT 2"/>
    <property type="match status" value="1"/>
</dbReference>
<dbReference type="AlphaFoldDB" id="A0A2H8TU06"/>
<dbReference type="GO" id="GO:0031083">
    <property type="term" value="C:BLOC-1 complex"/>
    <property type="evidence" value="ECO:0007669"/>
    <property type="project" value="TreeGrafter"/>
</dbReference>
<gene>
    <name evidence="3" type="primary">bloc1s2_0</name>
</gene>
<dbReference type="EMBL" id="GFXV01005938">
    <property type="protein sequence ID" value="MBW17743.1"/>
    <property type="molecule type" value="Transcribed_RNA"/>
</dbReference>
<organism evidence="3">
    <name type="scientific">Melanaphis sacchari</name>
    <dbReference type="NCBI Taxonomy" id="742174"/>
    <lineage>
        <taxon>Eukaryota</taxon>
        <taxon>Metazoa</taxon>
        <taxon>Ecdysozoa</taxon>
        <taxon>Arthropoda</taxon>
        <taxon>Hexapoda</taxon>
        <taxon>Insecta</taxon>
        <taxon>Pterygota</taxon>
        <taxon>Neoptera</taxon>
        <taxon>Paraneoptera</taxon>
        <taxon>Hemiptera</taxon>
        <taxon>Sternorrhyncha</taxon>
        <taxon>Aphidomorpha</taxon>
        <taxon>Aphidoidea</taxon>
        <taxon>Aphididae</taxon>
        <taxon>Aphidini</taxon>
        <taxon>Melanaphis</taxon>
    </lineage>
</organism>
<dbReference type="InterPro" id="IPR019269">
    <property type="entry name" value="BLOC1_su2"/>
</dbReference>
<dbReference type="GO" id="GO:0000930">
    <property type="term" value="C:gamma-tubulin complex"/>
    <property type="evidence" value="ECO:0007669"/>
    <property type="project" value="TreeGrafter"/>
</dbReference>
<evidence type="ECO:0000256" key="2">
    <source>
        <dbReference type="SAM" id="MobiDB-lite"/>
    </source>
</evidence>
<dbReference type="GO" id="GO:0099078">
    <property type="term" value="C:BORC complex"/>
    <property type="evidence" value="ECO:0007669"/>
    <property type="project" value="TreeGrafter"/>
</dbReference>
<dbReference type="OrthoDB" id="244061at2759"/>
<dbReference type="GO" id="GO:0016197">
    <property type="term" value="P:endosomal transport"/>
    <property type="evidence" value="ECO:0007669"/>
    <property type="project" value="TreeGrafter"/>
</dbReference>
<accession>A0A2H8TU06</accession>
<evidence type="ECO:0000256" key="1">
    <source>
        <dbReference type="ARBA" id="ARBA00008468"/>
    </source>
</evidence>
<feature type="region of interest" description="Disordered" evidence="2">
    <location>
        <begin position="1"/>
        <end position="38"/>
    </location>
</feature>
<protein>
    <submittedName>
        <fullName evidence="3">Biogenesis of lysosome-related organelles complex 1 subunit 2</fullName>
    </submittedName>
</protein>
<proteinExistence type="inferred from homology"/>
<sequence length="146" mass="16926">MSEEDKIEDFSCVEESPKRGPTLSTSTSSFERNDPHDPNLSLLSTKMFEKTSEYLMGELNITEEDYKLLETMNKVTMQKYASYRQIASDVGKQIIELNEKYKSLEPYLSQIDQIEDSVSKLEQAAFKLDAYAKRLEAKYKSLEKRQ</sequence>
<evidence type="ECO:0000313" key="3">
    <source>
        <dbReference type="EMBL" id="MBW17743.1"/>
    </source>
</evidence>
<reference evidence="3" key="1">
    <citation type="submission" date="2017-10" db="EMBL/GenBank/DDBJ databases">
        <title>Transcriptome Assembly of Sugarcane Aphid Adults.</title>
        <authorList>
            <person name="Scully E.D."/>
            <person name="Palmer N.A."/>
            <person name="Geib S.M."/>
            <person name="Sarath G."/>
            <person name="Sattler S.E."/>
        </authorList>
    </citation>
    <scope>NUCLEOTIDE SEQUENCE</scope>
    <source>
        <tissue evidence="3">Whole body</tissue>
    </source>
</reference>
<dbReference type="PANTHER" id="PTHR46479">
    <property type="entry name" value="BIOGENESIS OF LYSOSOME-RELATED ORGANELLES COMPLEX 1 SUBUNIT 2"/>
    <property type="match status" value="1"/>
</dbReference>
<dbReference type="GO" id="GO:0032418">
    <property type="term" value="P:lysosome localization"/>
    <property type="evidence" value="ECO:0007669"/>
    <property type="project" value="TreeGrafter"/>
</dbReference>
<comment type="similarity">
    <text evidence="1">Belongs to the BLOC1S2 family.</text>
</comment>
<dbReference type="GO" id="GO:0043015">
    <property type="term" value="F:gamma-tubulin binding"/>
    <property type="evidence" value="ECO:0007669"/>
    <property type="project" value="TreeGrafter"/>
</dbReference>
<dbReference type="Pfam" id="PF10046">
    <property type="entry name" value="BLOC1_2"/>
    <property type="match status" value="1"/>
</dbReference>